<evidence type="ECO:0000256" key="1">
    <source>
        <dbReference type="SAM" id="MobiDB-lite"/>
    </source>
</evidence>
<dbReference type="EMBL" id="JARJCM010000297">
    <property type="protein sequence ID" value="KAJ7019352.1"/>
    <property type="molecule type" value="Genomic_DNA"/>
</dbReference>
<feature type="compositionally biased region" description="Basic residues" evidence="1">
    <location>
        <begin position="124"/>
        <end position="135"/>
    </location>
</feature>
<keyword evidence="3" id="KW-1185">Reference proteome</keyword>
<feature type="compositionally biased region" description="Basic and acidic residues" evidence="1">
    <location>
        <begin position="210"/>
        <end position="221"/>
    </location>
</feature>
<dbReference type="Proteomes" id="UP001218188">
    <property type="component" value="Unassembled WGS sequence"/>
</dbReference>
<feature type="compositionally biased region" description="Basic and acidic residues" evidence="1">
    <location>
        <begin position="136"/>
        <end position="146"/>
    </location>
</feature>
<dbReference type="AlphaFoldDB" id="A0AAD6S2G0"/>
<feature type="compositionally biased region" description="Pro residues" evidence="1">
    <location>
        <begin position="194"/>
        <end position="203"/>
    </location>
</feature>
<evidence type="ECO:0000313" key="2">
    <source>
        <dbReference type="EMBL" id="KAJ7019352.1"/>
    </source>
</evidence>
<accession>A0AAD6S2G0</accession>
<protein>
    <submittedName>
        <fullName evidence="2">Uncharacterized protein</fullName>
    </submittedName>
</protein>
<feature type="region of interest" description="Disordered" evidence="1">
    <location>
        <begin position="124"/>
        <end position="149"/>
    </location>
</feature>
<reference evidence="2" key="1">
    <citation type="submission" date="2023-03" db="EMBL/GenBank/DDBJ databases">
        <title>Massive genome expansion in bonnet fungi (Mycena s.s.) driven by repeated elements and novel gene families across ecological guilds.</title>
        <authorList>
            <consortium name="Lawrence Berkeley National Laboratory"/>
            <person name="Harder C.B."/>
            <person name="Miyauchi S."/>
            <person name="Viragh M."/>
            <person name="Kuo A."/>
            <person name="Thoen E."/>
            <person name="Andreopoulos B."/>
            <person name="Lu D."/>
            <person name="Skrede I."/>
            <person name="Drula E."/>
            <person name="Henrissat B."/>
            <person name="Morin E."/>
            <person name="Kohler A."/>
            <person name="Barry K."/>
            <person name="LaButti K."/>
            <person name="Morin E."/>
            <person name="Salamov A."/>
            <person name="Lipzen A."/>
            <person name="Mereny Z."/>
            <person name="Hegedus B."/>
            <person name="Baldrian P."/>
            <person name="Stursova M."/>
            <person name="Weitz H."/>
            <person name="Taylor A."/>
            <person name="Grigoriev I.V."/>
            <person name="Nagy L.G."/>
            <person name="Martin F."/>
            <person name="Kauserud H."/>
        </authorList>
    </citation>
    <scope>NUCLEOTIDE SEQUENCE</scope>
    <source>
        <strain evidence="2">CBHHK200</strain>
    </source>
</reference>
<sequence length="221" mass="24149">MALSGYTEFGPFHLPDEHAGWILPPVLECVEMFVYKRGVPVGRSPCYYGRVKTTHFDKLNVSELAVLHVPDVHIARRTASASVRHDRVFPPADLETVVVEGEALVHRAAAALIKVMNFSGFSVTRKKKKKRGSHTKGKETHPREQIHPSPTRVRALVVVVGAAVGIGSTSVGRGGEQVGVHGCYLRSRVRVKPDPPAVSPVPFPMANGRDCQRSAAEQDHK</sequence>
<comment type="caution">
    <text evidence="2">The sequence shown here is derived from an EMBL/GenBank/DDBJ whole genome shotgun (WGS) entry which is preliminary data.</text>
</comment>
<proteinExistence type="predicted"/>
<feature type="region of interest" description="Disordered" evidence="1">
    <location>
        <begin position="194"/>
        <end position="221"/>
    </location>
</feature>
<evidence type="ECO:0000313" key="3">
    <source>
        <dbReference type="Proteomes" id="UP001218188"/>
    </source>
</evidence>
<gene>
    <name evidence="2" type="ORF">C8F04DRAFT_1197794</name>
</gene>
<organism evidence="2 3">
    <name type="scientific">Mycena alexandri</name>
    <dbReference type="NCBI Taxonomy" id="1745969"/>
    <lineage>
        <taxon>Eukaryota</taxon>
        <taxon>Fungi</taxon>
        <taxon>Dikarya</taxon>
        <taxon>Basidiomycota</taxon>
        <taxon>Agaricomycotina</taxon>
        <taxon>Agaricomycetes</taxon>
        <taxon>Agaricomycetidae</taxon>
        <taxon>Agaricales</taxon>
        <taxon>Marasmiineae</taxon>
        <taxon>Mycenaceae</taxon>
        <taxon>Mycena</taxon>
    </lineage>
</organism>
<name>A0AAD6S2G0_9AGAR</name>